<gene>
    <name evidence="12" type="ORF">IW261DRAFT_1515733</name>
</gene>
<keyword evidence="8" id="KW-0496">Mitochondrion</keyword>
<comment type="catalytic activity">
    <reaction evidence="9">
        <text>ATP + H2O = ADP + phosphate + H(+)</text>
        <dbReference type="Rhea" id="RHEA:13065"/>
        <dbReference type="ChEBI" id="CHEBI:15377"/>
        <dbReference type="ChEBI" id="CHEBI:15378"/>
        <dbReference type="ChEBI" id="CHEBI:30616"/>
        <dbReference type="ChEBI" id="CHEBI:43474"/>
        <dbReference type="ChEBI" id="CHEBI:456216"/>
        <dbReference type="EC" id="3.6.4.13"/>
    </reaction>
</comment>
<comment type="subcellular location">
    <subcellularLocation>
        <location evidence="1">Mitochondrion</location>
    </subcellularLocation>
</comment>
<evidence type="ECO:0000256" key="5">
    <source>
        <dbReference type="ARBA" id="ARBA00022806"/>
    </source>
</evidence>
<dbReference type="FunFam" id="3.40.50.300:FF:000957">
    <property type="entry name" value="ATP-dependent RNA helicase SUV3L, mitochondrial"/>
    <property type="match status" value="1"/>
</dbReference>
<accession>A0AA39NRV6</accession>
<name>A0AA39NRV6_9AGAR</name>
<dbReference type="InterPro" id="IPR050699">
    <property type="entry name" value="RNA-DNA_Helicase"/>
</dbReference>
<reference evidence="12" key="1">
    <citation type="submission" date="2023-06" db="EMBL/GenBank/DDBJ databases">
        <authorList>
            <consortium name="Lawrence Berkeley National Laboratory"/>
            <person name="Ahrendt S."/>
            <person name="Sahu N."/>
            <person name="Indic B."/>
            <person name="Wong-Bajracharya J."/>
            <person name="Merenyi Z."/>
            <person name="Ke H.-M."/>
            <person name="Monk M."/>
            <person name="Kocsube S."/>
            <person name="Drula E."/>
            <person name="Lipzen A."/>
            <person name="Balint B."/>
            <person name="Henrissat B."/>
            <person name="Andreopoulos B."/>
            <person name="Martin F.M."/>
            <person name="Harder C.B."/>
            <person name="Rigling D."/>
            <person name="Ford K.L."/>
            <person name="Foster G.D."/>
            <person name="Pangilinan J."/>
            <person name="Papanicolaou A."/>
            <person name="Barry K."/>
            <person name="LaButti K."/>
            <person name="Viragh M."/>
            <person name="Koriabine M."/>
            <person name="Yan M."/>
            <person name="Riley R."/>
            <person name="Champramary S."/>
            <person name="Plett K.L."/>
            <person name="Tsai I.J."/>
            <person name="Slot J."/>
            <person name="Sipos G."/>
            <person name="Plett J."/>
            <person name="Nagy L.G."/>
            <person name="Grigoriev I.V."/>
        </authorList>
    </citation>
    <scope>NUCLEOTIDE SEQUENCE</scope>
    <source>
        <strain evidence="12">ICMP 16352</strain>
    </source>
</reference>
<feature type="region of interest" description="Disordered" evidence="10">
    <location>
        <begin position="39"/>
        <end position="61"/>
    </location>
</feature>
<dbReference type="InterPro" id="IPR055206">
    <property type="entry name" value="DEXQc_SUV3"/>
</dbReference>
<evidence type="ECO:0000256" key="2">
    <source>
        <dbReference type="ARBA" id="ARBA00012552"/>
    </source>
</evidence>
<dbReference type="GO" id="GO:0000965">
    <property type="term" value="P:mitochondrial RNA 3'-end processing"/>
    <property type="evidence" value="ECO:0007669"/>
    <property type="project" value="TreeGrafter"/>
</dbReference>
<evidence type="ECO:0000256" key="4">
    <source>
        <dbReference type="ARBA" id="ARBA00022801"/>
    </source>
</evidence>
<dbReference type="PANTHER" id="PTHR12131:SF1">
    <property type="entry name" value="ATP-DEPENDENT RNA HELICASE SUPV3L1, MITOCHONDRIAL-RELATED"/>
    <property type="match status" value="1"/>
</dbReference>
<sequence>MQRVASCSKWITPESSSTCLGSHISRRFRSALSRRTTVRYQNPTQLSRTRNDIAPPPPRVDIGSIARRLTPDNPEAILQFFEKHVADWAASKRVADRLALFGVPHEHIPTVLLVFTQAVTSKKLSTHNGYIDYSLERFGRMSPDDDEGHYFDMVYTTVLYTWTTDAANQAFVESQGVPRAVVLGMRALAEATSRAHPGDSYAAARGLRRKFIMHVGPTNSGKTHHALRALAAAPTGIYAGPLRLLAHEIWERLNLGQIVPAGVEEDATAPGGNAKYARKCNMVTGEEVKIVDENARLYSCTVEMIKPNMLYDVAVVDEIQMIGDSERGFAWTEAVLGLNAREIHLCGEETAVPLVEAILKETNDDLVVNRYERLTPLEVEKQSLGGDLSRIRKGDCIVTFSRKSIFQMKRDVERELGVSCATVYGRLPPEVRSEQADLFNDPNNGVDVLIGSDAIGMGLNLKIRRIIFAQVQKYHNNHIQHLSISSTKQIAGRAGRFGLHGSESPGGFTTTLHEPDLPFLTRTMKLGIPALKTARLTPTYPSLVATASALPAHAAMNTIFLAHAYASKLAPTYRYIYSSATRVCTNYLDAYIQGTPMADFEVMLAAPIPWRDRDALPFIERLLTLFSTQGIARLGACLEATPFGEALDKLEAPHARATHGDLIILETFHKMLGLYAWLGYRRPVAFPDQPEAADLKPRVQRAIEVALLSLTTNRVEGKSRRALIDYSALRQTGGDKINKRAKLFAQYTAKYA</sequence>
<dbReference type="FunFam" id="3.40.50.300:FF:000269">
    <property type="entry name" value="ATP-dependent RNA helicase SUPV3L1, mitochondrial"/>
    <property type="match status" value="1"/>
</dbReference>
<dbReference type="CDD" id="cd18805">
    <property type="entry name" value="SF2_C_suv3"/>
    <property type="match status" value="1"/>
</dbReference>
<evidence type="ECO:0000256" key="6">
    <source>
        <dbReference type="ARBA" id="ARBA00022840"/>
    </source>
</evidence>
<dbReference type="Gene3D" id="3.40.50.300">
    <property type="entry name" value="P-loop containing nucleotide triphosphate hydrolases"/>
    <property type="match status" value="2"/>
</dbReference>
<dbReference type="PROSITE" id="PS51194">
    <property type="entry name" value="HELICASE_CTER"/>
    <property type="match status" value="1"/>
</dbReference>
<dbReference type="GO" id="GO:0003724">
    <property type="term" value="F:RNA helicase activity"/>
    <property type="evidence" value="ECO:0007669"/>
    <property type="project" value="UniProtKB-EC"/>
</dbReference>
<evidence type="ECO:0000256" key="1">
    <source>
        <dbReference type="ARBA" id="ARBA00004173"/>
    </source>
</evidence>
<organism evidence="12 13">
    <name type="scientific">Armillaria novae-zelandiae</name>
    <dbReference type="NCBI Taxonomy" id="153914"/>
    <lineage>
        <taxon>Eukaryota</taxon>
        <taxon>Fungi</taxon>
        <taxon>Dikarya</taxon>
        <taxon>Basidiomycota</taxon>
        <taxon>Agaricomycotina</taxon>
        <taxon>Agaricomycetes</taxon>
        <taxon>Agaricomycetidae</taxon>
        <taxon>Agaricales</taxon>
        <taxon>Marasmiineae</taxon>
        <taxon>Physalacriaceae</taxon>
        <taxon>Armillaria</taxon>
    </lineage>
</organism>
<dbReference type="AlphaFoldDB" id="A0AA39NRV6"/>
<dbReference type="Pfam" id="PF22527">
    <property type="entry name" value="DEXQc_Suv3"/>
    <property type="match status" value="1"/>
</dbReference>
<dbReference type="GO" id="GO:0045025">
    <property type="term" value="C:mitochondrial degradosome"/>
    <property type="evidence" value="ECO:0007669"/>
    <property type="project" value="TreeGrafter"/>
</dbReference>
<dbReference type="Pfam" id="PF00271">
    <property type="entry name" value="Helicase_C"/>
    <property type="match status" value="1"/>
</dbReference>
<dbReference type="EMBL" id="JAUEPR010000060">
    <property type="protein sequence ID" value="KAK0470707.1"/>
    <property type="molecule type" value="Genomic_DNA"/>
</dbReference>
<keyword evidence="7" id="KW-0809">Transit peptide</keyword>
<feature type="domain" description="Helicase C-terminal" evidence="11">
    <location>
        <begin position="383"/>
        <end position="542"/>
    </location>
</feature>
<dbReference type="GO" id="GO:0016787">
    <property type="term" value="F:hydrolase activity"/>
    <property type="evidence" value="ECO:0007669"/>
    <property type="project" value="UniProtKB-KW"/>
</dbReference>
<proteinExistence type="predicted"/>
<dbReference type="InterPro" id="IPR022192">
    <property type="entry name" value="SUV3_C"/>
</dbReference>
<evidence type="ECO:0000256" key="3">
    <source>
        <dbReference type="ARBA" id="ARBA00022741"/>
    </source>
</evidence>
<dbReference type="EC" id="3.6.4.13" evidence="2"/>
<comment type="caution">
    <text evidence="12">The sequence shown here is derived from an EMBL/GenBank/DDBJ whole genome shotgun (WGS) entry which is preliminary data.</text>
</comment>
<dbReference type="Gene3D" id="1.20.272.40">
    <property type="match status" value="1"/>
</dbReference>
<keyword evidence="6" id="KW-0067">ATP-binding</keyword>
<evidence type="ECO:0000313" key="13">
    <source>
        <dbReference type="Proteomes" id="UP001175227"/>
    </source>
</evidence>
<evidence type="ECO:0000256" key="8">
    <source>
        <dbReference type="ARBA" id="ARBA00023128"/>
    </source>
</evidence>
<dbReference type="GO" id="GO:0005524">
    <property type="term" value="F:ATP binding"/>
    <property type="evidence" value="ECO:0007669"/>
    <property type="project" value="UniProtKB-KW"/>
</dbReference>
<evidence type="ECO:0000256" key="7">
    <source>
        <dbReference type="ARBA" id="ARBA00022946"/>
    </source>
</evidence>
<dbReference type="Proteomes" id="UP001175227">
    <property type="component" value="Unassembled WGS sequence"/>
</dbReference>
<dbReference type="SUPFAM" id="SSF52540">
    <property type="entry name" value="P-loop containing nucleoside triphosphate hydrolases"/>
    <property type="match status" value="1"/>
</dbReference>
<keyword evidence="4" id="KW-0378">Hydrolase</keyword>
<keyword evidence="5 12" id="KW-0347">Helicase</keyword>
<dbReference type="SMART" id="SM00490">
    <property type="entry name" value="HELICc"/>
    <property type="match status" value="1"/>
</dbReference>
<evidence type="ECO:0000256" key="10">
    <source>
        <dbReference type="SAM" id="MobiDB-lite"/>
    </source>
</evidence>
<dbReference type="Pfam" id="PF12513">
    <property type="entry name" value="SUV3_C"/>
    <property type="match status" value="1"/>
</dbReference>
<keyword evidence="13" id="KW-1185">Reference proteome</keyword>
<dbReference type="InterPro" id="IPR027417">
    <property type="entry name" value="P-loop_NTPase"/>
</dbReference>
<protein>
    <recommendedName>
        <fullName evidence="2">RNA helicase</fullName>
        <ecNumber evidence="2">3.6.4.13</ecNumber>
    </recommendedName>
</protein>
<dbReference type="PANTHER" id="PTHR12131">
    <property type="entry name" value="ATP-DEPENDENT RNA AND DNA HELICASE"/>
    <property type="match status" value="1"/>
</dbReference>
<keyword evidence="3" id="KW-0547">Nucleotide-binding</keyword>
<evidence type="ECO:0000259" key="11">
    <source>
        <dbReference type="PROSITE" id="PS51194"/>
    </source>
</evidence>
<evidence type="ECO:0000256" key="9">
    <source>
        <dbReference type="ARBA" id="ARBA00047984"/>
    </source>
</evidence>
<feature type="compositionally biased region" description="Polar residues" evidence="10">
    <location>
        <begin position="39"/>
        <end position="48"/>
    </location>
</feature>
<dbReference type="InterPro" id="IPR001650">
    <property type="entry name" value="Helicase_C-like"/>
</dbReference>
<evidence type="ECO:0000313" key="12">
    <source>
        <dbReference type="EMBL" id="KAK0470707.1"/>
    </source>
</evidence>
<dbReference type="Gene3D" id="1.20.58.1080">
    <property type="match status" value="1"/>
</dbReference>